<dbReference type="Gene3D" id="3.20.20.80">
    <property type="entry name" value="Glycosidases"/>
    <property type="match status" value="1"/>
</dbReference>
<dbReference type="EMBL" id="CP002360">
    <property type="protein sequence ID" value="AEE98018.1"/>
    <property type="molecule type" value="Genomic_DNA"/>
</dbReference>
<dbReference type="PROSITE" id="PS51910">
    <property type="entry name" value="GH18_2"/>
    <property type="match status" value="1"/>
</dbReference>
<dbReference type="GO" id="GO:0008061">
    <property type="term" value="F:chitin binding"/>
    <property type="evidence" value="ECO:0007669"/>
    <property type="project" value="InterPro"/>
</dbReference>
<sequence>MSWTGAKTARMYQEMMDYGDRFYMISLFDFHVEYVDGTHTTGRIVGNITSGEWEAINKWPHVKWYLCVRNDGYEAAFQDLLDNAGGAQDTFISEIQRLINEYPFVAGIDIDLERGGGSANIAKAVALFQRISSTVHAAGKLLHVDLPALTGPGQSLGGEYWCDYQQLGQIFDSCTIMSYGYAWAGSAPGPISPRGWLEDVYDYAVTVIPPAKIYMGLPGYGYRWQIDHPTTGYRGTSWLYTAAVEWMLGHYNHTNDGPPQPLIPWAALWDEDNMCPYMLLHVYDMQIAEDRISSQPPMQQSDYGNRTFMTAYRKVQVPSFVGSVSAKGALAYDEWDEALTISSDFISARTPAEGEEPGYAIYSFSVPTSGTYDIAVQVNYTWFDKATIGIEVDGALYQVSQPTQWYPLARVVHWVKLATISLSAGTHTLKFVGESSASGAQFYGFNVCQSFTFEMSAGQAQWTLTPQTYVDVNGQEVQAADGYRLTLEVLRRAPEYASIWNDDFRSYASEESGEWNTALFNNYYTATGGTWIVQGTAGLASHLKQTSVATAQCLLNYSSFEDMAVWATFSFTGQEAGIIFGSNKVGLQPGKVVLYCNGSLAASVDADTTGSNTLRVRVRGSECKVWLNSRLVITASVGGSNRFGLYTTNATIDCTLLAAGDAYWMYPQEAVTVTTPAGMQQLGRIERTDVEWDPVWGYIRVPAGTEESSSRDETISMDWDYLHSNIFTASSDLAVTIKADDIGIWVSRLYLCDADGASIAYYSDVNQYQYWMDRAEFEWGLQGIGVWALGQQDPAVYKYLPPMI</sequence>
<dbReference type="RefSeq" id="WP_013782429.1">
    <property type="nucleotide sequence ID" value="NC_015520.1"/>
</dbReference>
<organism evidence="2 3">
    <name type="scientific">Mahella australiensis (strain DSM 15567 / CIP 107919 / 50-1 BON)</name>
    <dbReference type="NCBI Taxonomy" id="697281"/>
    <lineage>
        <taxon>Bacteria</taxon>
        <taxon>Bacillati</taxon>
        <taxon>Bacillota</taxon>
        <taxon>Clostridia</taxon>
        <taxon>Thermoanaerobacterales</taxon>
        <taxon>Thermoanaerobacterales Family IV. Incertae Sedis</taxon>
        <taxon>Mahella</taxon>
    </lineage>
</organism>
<proteinExistence type="predicted"/>
<dbReference type="PANTHER" id="PTHR46066">
    <property type="entry name" value="CHITINASE DOMAIN-CONTAINING PROTEIN 1 FAMILY MEMBER"/>
    <property type="match status" value="1"/>
</dbReference>
<accession>F4A0F7</accession>
<keyword evidence="2" id="KW-0378">Hydrolase</keyword>
<dbReference type="GO" id="GO:0016787">
    <property type="term" value="F:hydrolase activity"/>
    <property type="evidence" value="ECO:0007669"/>
    <property type="project" value="UniProtKB-KW"/>
</dbReference>
<dbReference type="HOGENOM" id="CLU_343790_0_0_9"/>
<dbReference type="eggNOG" id="COG3858">
    <property type="taxonomic scope" value="Bacteria"/>
</dbReference>
<dbReference type="STRING" id="697281.Mahau_2896"/>
<dbReference type="InterPro" id="IPR001223">
    <property type="entry name" value="Glyco_hydro18_cat"/>
</dbReference>
<dbReference type="Gene3D" id="2.60.120.560">
    <property type="entry name" value="Exo-inulinase, domain 1"/>
    <property type="match status" value="1"/>
</dbReference>
<dbReference type="Proteomes" id="UP000008457">
    <property type="component" value="Chromosome"/>
</dbReference>
<protein>
    <submittedName>
        <fullName evidence="2">Glycoside hydrolase family 18</fullName>
    </submittedName>
</protein>
<dbReference type="InterPro" id="IPR011583">
    <property type="entry name" value="Chitinase_II/V-like_cat"/>
</dbReference>
<dbReference type="SUPFAM" id="SSF51445">
    <property type="entry name" value="(Trans)glycosidases"/>
    <property type="match status" value="1"/>
</dbReference>
<dbReference type="KEGG" id="mas:Mahau_2896"/>
<name>F4A0F7_MAHA5</name>
<dbReference type="SMART" id="SM00636">
    <property type="entry name" value="Glyco_18"/>
    <property type="match status" value="1"/>
</dbReference>
<dbReference type="CDD" id="cd02795">
    <property type="entry name" value="CBM6-CBM35-CBM36_like"/>
    <property type="match status" value="1"/>
</dbReference>
<evidence type="ECO:0000313" key="3">
    <source>
        <dbReference type="Proteomes" id="UP000008457"/>
    </source>
</evidence>
<dbReference type="AlphaFoldDB" id="F4A0F7"/>
<dbReference type="InterPro" id="IPR017853">
    <property type="entry name" value="GH"/>
</dbReference>
<gene>
    <name evidence="2" type="ordered locus">Mahau_2896</name>
</gene>
<feature type="domain" description="GH18" evidence="1">
    <location>
        <begin position="1"/>
        <end position="290"/>
    </location>
</feature>
<evidence type="ECO:0000259" key="1">
    <source>
        <dbReference type="PROSITE" id="PS51910"/>
    </source>
</evidence>
<dbReference type="PANTHER" id="PTHR46066:SF2">
    <property type="entry name" value="CHITINASE DOMAIN-CONTAINING PROTEIN 1"/>
    <property type="match status" value="1"/>
</dbReference>
<reference evidence="3" key="1">
    <citation type="submission" date="2010-11" db="EMBL/GenBank/DDBJ databases">
        <title>The complete genome of Mahella australiensis DSM 15567.</title>
        <authorList>
            <consortium name="US DOE Joint Genome Institute (JGI-PGF)"/>
            <person name="Lucas S."/>
            <person name="Copeland A."/>
            <person name="Lapidus A."/>
            <person name="Bruce D."/>
            <person name="Goodwin L."/>
            <person name="Pitluck S."/>
            <person name="Kyrpides N."/>
            <person name="Mavromatis K."/>
            <person name="Pagani I."/>
            <person name="Ivanova N."/>
            <person name="Teshima H."/>
            <person name="Brettin T."/>
            <person name="Detter J.C."/>
            <person name="Han C."/>
            <person name="Tapia R."/>
            <person name="Land M."/>
            <person name="Hauser L."/>
            <person name="Markowitz V."/>
            <person name="Cheng J.-F."/>
            <person name="Hugenholtz P."/>
            <person name="Woyke T."/>
            <person name="Wu D."/>
            <person name="Spring S."/>
            <person name="Pukall R."/>
            <person name="Steenblock K."/>
            <person name="Schneider S."/>
            <person name="Klenk H.-P."/>
            <person name="Eisen J.A."/>
        </authorList>
    </citation>
    <scope>NUCLEOTIDE SEQUENCE [LARGE SCALE GENOMIC DNA]</scope>
    <source>
        <strain evidence="3">DSM 15567 / CIP 107919 / 50-1 BON</strain>
    </source>
</reference>
<dbReference type="GO" id="GO:0005975">
    <property type="term" value="P:carbohydrate metabolic process"/>
    <property type="evidence" value="ECO:0007669"/>
    <property type="project" value="InterPro"/>
</dbReference>
<evidence type="ECO:0000313" key="2">
    <source>
        <dbReference type="EMBL" id="AEE98018.1"/>
    </source>
</evidence>
<dbReference type="Gene3D" id="2.60.120.260">
    <property type="entry name" value="Galactose-binding domain-like"/>
    <property type="match status" value="1"/>
</dbReference>
<keyword evidence="3" id="KW-1185">Reference proteome</keyword>
<dbReference type="Pfam" id="PF00704">
    <property type="entry name" value="Glyco_hydro_18"/>
    <property type="match status" value="1"/>
</dbReference>
<reference evidence="2 3" key="2">
    <citation type="journal article" date="2011" name="Stand. Genomic Sci.">
        <title>Complete genome sequence of Mahella australiensis type strain (50-1 BON).</title>
        <authorList>
            <person name="Sikorski J."/>
            <person name="Teshima H."/>
            <person name="Nolan M."/>
            <person name="Lucas S."/>
            <person name="Hammon N."/>
            <person name="Deshpande S."/>
            <person name="Cheng J.F."/>
            <person name="Pitluck S."/>
            <person name="Liolios K."/>
            <person name="Pagani I."/>
            <person name="Ivanova N."/>
            <person name="Huntemann M."/>
            <person name="Mavromatis K."/>
            <person name="Ovchinikova G."/>
            <person name="Pati A."/>
            <person name="Tapia R."/>
            <person name="Han C."/>
            <person name="Goodwin L."/>
            <person name="Chen A."/>
            <person name="Palaniappan K."/>
            <person name="Land M."/>
            <person name="Hauser L."/>
            <person name="Ngatchou-Djao O.D."/>
            <person name="Rohde M."/>
            <person name="Pukall R."/>
            <person name="Spring S."/>
            <person name="Abt B."/>
            <person name="Goker M."/>
            <person name="Detter J.C."/>
            <person name="Woyke T."/>
            <person name="Bristow J."/>
            <person name="Markowitz V."/>
            <person name="Hugenholtz P."/>
            <person name="Eisen J.A."/>
            <person name="Kyrpides N.C."/>
            <person name="Klenk H.P."/>
            <person name="Lapidus A."/>
        </authorList>
    </citation>
    <scope>NUCLEOTIDE SEQUENCE [LARGE SCALE GENOMIC DNA]</scope>
    <source>
        <strain evidence="3">DSM 15567 / CIP 107919 / 50-1 BON</strain>
    </source>
</reference>